<accession>A0AAD5LUJ8</accession>
<sequence length="118" mass="13723">MALVLPVDEDSLLFRVCLYVGVALLLTDIFIPLVFRRRIRLVLPWQRAHDAPARRLWLPQRGGRRPVNTQPHDAILQPHQQPRTELYRNIIRVSSLVFVVQQYEATAKPQPLRLPTLC</sequence>
<name>A0AAD5LUJ8_PYTIN</name>
<reference evidence="2" key="1">
    <citation type="submission" date="2021-12" db="EMBL/GenBank/DDBJ databases">
        <title>Prjna785345.</title>
        <authorList>
            <person name="Rujirawat T."/>
            <person name="Krajaejun T."/>
        </authorList>
    </citation>
    <scope>NUCLEOTIDE SEQUENCE</scope>
    <source>
        <strain evidence="2">Pi057C3</strain>
    </source>
</reference>
<gene>
    <name evidence="2" type="ORF">P43SY_005875</name>
</gene>
<evidence type="ECO:0000313" key="2">
    <source>
        <dbReference type="EMBL" id="KAJ0393061.1"/>
    </source>
</evidence>
<protein>
    <submittedName>
        <fullName evidence="2">Uncharacterized protein</fullName>
    </submittedName>
</protein>
<dbReference type="Proteomes" id="UP001209570">
    <property type="component" value="Unassembled WGS sequence"/>
</dbReference>
<evidence type="ECO:0000313" key="3">
    <source>
        <dbReference type="Proteomes" id="UP001209570"/>
    </source>
</evidence>
<dbReference type="AlphaFoldDB" id="A0AAD5LUJ8"/>
<keyword evidence="1" id="KW-0812">Transmembrane</keyword>
<comment type="caution">
    <text evidence="2">The sequence shown here is derived from an EMBL/GenBank/DDBJ whole genome shotgun (WGS) entry which is preliminary data.</text>
</comment>
<proteinExistence type="predicted"/>
<keyword evidence="1" id="KW-0472">Membrane</keyword>
<organism evidence="2 3">
    <name type="scientific">Pythium insidiosum</name>
    <name type="common">Pythiosis disease agent</name>
    <dbReference type="NCBI Taxonomy" id="114742"/>
    <lineage>
        <taxon>Eukaryota</taxon>
        <taxon>Sar</taxon>
        <taxon>Stramenopiles</taxon>
        <taxon>Oomycota</taxon>
        <taxon>Peronosporomycetes</taxon>
        <taxon>Pythiales</taxon>
        <taxon>Pythiaceae</taxon>
        <taxon>Pythium</taxon>
    </lineage>
</organism>
<dbReference type="EMBL" id="JAKCXM010000536">
    <property type="protein sequence ID" value="KAJ0393061.1"/>
    <property type="molecule type" value="Genomic_DNA"/>
</dbReference>
<keyword evidence="1" id="KW-1133">Transmembrane helix</keyword>
<evidence type="ECO:0000256" key="1">
    <source>
        <dbReference type="SAM" id="Phobius"/>
    </source>
</evidence>
<keyword evidence="3" id="KW-1185">Reference proteome</keyword>
<feature type="transmembrane region" description="Helical" evidence="1">
    <location>
        <begin position="12"/>
        <end position="35"/>
    </location>
</feature>